<keyword evidence="2" id="KW-1185">Reference proteome</keyword>
<evidence type="ECO:0000313" key="1">
    <source>
        <dbReference type="EMBL" id="KAF1958703.1"/>
    </source>
</evidence>
<reference evidence="1" key="1">
    <citation type="journal article" date="2020" name="Stud. Mycol.">
        <title>101 Dothideomycetes genomes: a test case for predicting lifestyles and emergence of pathogens.</title>
        <authorList>
            <person name="Haridas S."/>
            <person name="Albert R."/>
            <person name="Binder M."/>
            <person name="Bloem J."/>
            <person name="Labutti K."/>
            <person name="Salamov A."/>
            <person name="Andreopoulos B."/>
            <person name="Baker S."/>
            <person name="Barry K."/>
            <person name="Bills G."/>
            <person name="Bluhm B."/>
            <person name="Cannon C."/>
            <person name="Castanera R."/>
            <person name="Culley D."/>
            <person name="Daum C."/>
            <person name="Ezra D."/>
            <person name="Gonzalez J."/>
            <person name="Henrissat B."/>
            <person name="Kuo A."/>
            <person name="Liang C."/>
            <person name="Lipzen A."/>
            <person name="Lutzoni F."/>
            <person name="Magnuson J."/>
            <person name="Mondo S."/>
            <person name="Nolan M."/>
            <person name="Ohm R."/>
            <person name="Pangilinan J."/>
            <person name="Park H.-J."/>
            <person name="Ramirez L."/>
            <person name="Alfaro M."/>
            <person name="Sun H."/>
            <person name="Tritt A."/>
            <person name="Yoshinaga Y."/>
            <person name="Zwiers L.-H."/>
            <person name="Turgeon B."/>
            <person name="Goodwin S."/>
            <person name="Spatafora J."/>
            <person name="Crous P."/>
            <person name="Grigoriev I."/>
        </authorList>
    </citation>
    <scope>NUCLEOTIDE SEQUENCE</scope>
    <source>
        <strain evidence="1">CBS 675.92</strain>
    </source>
</reference>
<evidence type="ECO:0000313" key="2">
    <source>
        <dbReference type="Proteomes" id="UP000800035"/>
    </source>
</evidence>
<gene>
    <name evidence="1" type="ORF">CC80DRAFT_407622</name>
</gene>
<name>A0A6A5U0M3_9PLEO</name>
<dbReference type="AlphaFoldDB" id="A0A6A5U0M3"/>
<sequence length="261" mass="30250">MESWSPRDLKKRFRKLDCHLITSEPDSVIPSDKKHPSTVQASQYRDHPGVYPEFARFATFKHGIRKIFLKFSFCDYLHFFKVTAHSFDAWHRRGAFTCDVFQQLPHLNELVVALPTGAQIKQHPHDRAPHLFDDNFPCPRIILRLIYEQIAVELATYDNVTVLNFLDPEDEQHFNNLRQSARLELKFAPAEFKELYADDGGGIQIQSSEDEDATTTTTETATESLECDDVIKFPDTNFWPPPCICKYSCHDKFLGIVRKEE</sequence>
<dbReference type="OrthoDB" id="3781946at2759"/>
<organism evidence="1 2">
    <name type="scientific">Byssothecium circinans</name>
    <dbReference type="NCBI Taxonomy" id="147558"/>
    <lineage>
        <taxon>Eukaryota</taxon>
        <taxon>Fungi</taxon>
        <taxon>Dikarya</taxon>
        <taxon>Ascomycota</taxon>
        <taxon>Pezizomycotina</taxon>
        <taxon>Dothideomycetes</taxon>
        <taxon>Pleosporomycetidae</taxon>
        <taxon>Pleosporales</taxon>
        <taxon>Massarineae</taxon>
        <taxon>Massarinaceae</taxon>
        <taxon>Byssothecium</taxon>
    </lineage>
</organism>
<proteinExistence type="predicted"/>
<dbReference type="Proteomes" id="UP000800035">
    <property type="component" value="Unassembled WGS sequence"/>
</dbReference>
<dbReference type="EMBL" id="ML976986">
    <property type="protein sequence ID" value="KAF1958703.1"/>
    <property type="molecule type" value="Genomic_DNA"/>
</dbReference>
<accession>A0A6A5U0M3</accession>
<protein>
    <submittedName>
        <fullName evidence="1">Uncharacterized protein</fullName>
    </submittedName>
</protein>